<dbReference type="InterPro" id="IPR029055">
    <property type="entry name" value="Ntn_hydrolases_N"/>
</dbReference>
<evidence type="ECO:0000256" key="1">
    <source>
        <dbReference type="SAM" id="MobiDB-lite"/>
    </source>
</evidence>
<name>A0AAQ3MU65_VIGMU</name>
<organism evidence="2 3">
    <name type="scientific">Vigna mungo</name>
    <name type="common">Black gram</name>
    <name type="synonym">Phaseolus mungo</name>
    <dbReference type="NCBI Taxonomy" id="3915"/>
    <lineage>
        <taxon>Eukaryota</taxon>
        <taxon>Viridiplantae</taxon>
        <taxon>Streptophyta</taxon>
        <taxon>Embryophyta</taxon>
        <taxon>Tracheophyta</taxon>
        <taxon>Spermatophyta</taxon>
        <taxon>Magnoliopsida</taxon>
        <taxon>eudicotyledons</taxon>
        <taxon>Gunneridae</taxon>
        <taxon>Pentapetalae</taxon>
        <taxon>rosids</taxon>
        <taxon>fabids</taxon>
        <taxon>Fabales</taxon>
        <taxon>Fabaceae</taxon>
        <taxon>Papilionoideae</taxon>
        <taxon>50 kb inversion clade</taxon>
        <taxon>NPAAA clade</taxon>
        <taxon>indigoferoid/millettioid clade</taxon>
        <taxon>Phaseoleae</taxon>
        <taxon>Vigna</taxon>
    </lineage>
</organism>
<dbReference type="EMBL" id="CP144692">
    <property type="protein sequence ID" value="WVY97267.1"/>
    <property type="molecule type" value="Genomic_DNA"/>
</dbReference>
<evidence type="ECO:0000313" key="2">
    <source>
        <dbReference type="EMBL" id="WVY97267.1"/>
    </source>
</evidence>
<evidence type="ECO:0000313" key="3">
    <source>
        <dbReference type="Proteomes" id="UP001374535"/>
    </source>
</evidence>
<reference evidence="2 3" key="1">
    <citation type="journal article" date="2023" name="Life. Sci Alliance">
        <title>Evolutionary insights into 3D genome organization and epigenetic landscape of Vigna mungo.</title>
        <authorList>
            <person name="Junaid A."/>
            <person name="Singh B."/>
            <person name="Bhatia S."/>
        </authorList>
    </citation>
    <scope>NUCLEOTIDE SEQUENCE [LARGE SCALE GENOMIC DNA]</scope>
    <source>
        <strain evidence="2">Urdbean</strain>
    </source>
</reference>
<feature type="region of interest" description="Disordered" evidence="1">
    <location>
        <begin position="1"/>
        <end position="47"/>
    </location>
</feature>
<protein>
    <submittedName>
        <fullName evidence="2">Uncharacterized protein</fullName>
    </submittedName>
</protein>
<dbReference type="SUPFAM" id="SSF56235">
    <property type="entry name" value="N-terminal nucleophile aminohydrolases (Ntn hydrolases)"/>
    <property type="match status" value="1"/>
</dbReference>
<gene>
    <name evidence="2" type="ORF">V8G54_029418</name>
</gene>
<accession>A0AAQ3MU65</accession>
<dbReference type="Proteomes" id="UP001374535">
    <property type="component" value="Chromosome 9"/>
</dbReference>
<dbReference type="AlphaFoldDB" id="A0AAQ3MU65"/>
<keyword evidence="3" id="KW-1185">Reference proteome</keyword>
<sequence length="110" mass="12558">MTFDHREVGDRRRKKVGNSREKLEVSREEEKMVVPGGRRRKSNPKPPPIFHFLSSTLHALPLGLHFLDEKLNELQSLSPTYMGNWRDATRSRPFGVSLLIAGHDENGPSL</sequence>
<feature type="compositionally biased region" description="Basic and acidic residues" evidence="1">
    <location>
        <begin position="18"/>
        <end position="32"/>
    </location>
</feature>
<proteinExistence type="predicted"/>
<feature type="compositionally biased region" description="Basic and acidic residues" evidence="1">
    <location>
        <begin position="1"/>
        <end position="10"/>
    </location>
</feature>